<accession>A0ABV6IA48</accession>
<evidence type="ECO:0000256" key="8">
    <source>
        <dbReference type="ARBA" id="ARBA00023170"/>
    </source>
</evidence>
<keyword evidence="8 14" id="KW-0675">Receptor</keyword>
<comment type="subcellular location">
    <subcellularLocation>
        <location evidence="1 10">Cell outer membrane</location>
        <topology evidence="1 10">Multi-pass membrane protein</topology>
    </subcellularLocation>
</comment>
<dbReference type="InterPro" id="IPR012910">
    <property type="entry name" value="Plug_dom"/>
</dbReference>
<dbReference type="EMBL" id="JBHLXJ010000002">
    <property type="protein sequence ID" value="MFC0348695.1"/>
    <property type="molecule type" value="Genomic_DNA"/>
</dbReference>
<dbReference type="InterPro" id="IPR039426">
    <property type="entry name" value="TonB-dep_rcpt-like"/>
</dbReference>
<feature type="domain" description="TonB-dependent receptor plug" evidence="13">
    <location>
        <begin position="79"/>
        <end position="164"/>
    </location>
</feature>
<dbReference type="InterPro" id="IPR036942">
    <property type="entry name" value="Beta-barrel_TonB_sf"/>
</dbReference>
<evidence type="ECO:0000256" key="5">
    <source>
        <dbReference type="ARBA" id="ARBA00022692"/>
    </source>
</evidence>
<evidence type="ECO:0000256" key="6">
    <source>
        <dbReference type="ARBA" id="ARBA00023077"/>
    </source>
</evidence>
<gene>
    <name evidence="14" type="ORF">ACFFJH_02670</name>
</gene>
<comment type="caution">
    <text evidence="14">The sequence shown here is derived from an EMBL/GenBank/DDBJ whole genome shotgun (WGS) entry which is preliminary data.</text>
</comment>
<evidence type="ECO:0000256" key="4">
    <source>
        <dbReference type="ARBA" id="ARBA00022452"/>
    </source>
</evidence>
<dbReference type="PROSITE" id="PS52016">
    <property type="entry name" value="TONB_DEPENDENT_REC_3"/>
    <property type="match status" value="1"/>
</dbReference>
<dbReference type="InterPro" id="IPR000531">
    <property type="entry name" value="Beta-barrel_TonB"/>
</dbReference>
<name>A0ABV6IA48_9BURK</name>
<evidence type="ECO:0000256" key="9">
    <source>
        <dbReference type="ARBA" id="ARBA00023237"/>
    </source>
</evidence>
<evidence type="ECO:0000256" key="7">
    <source>
        <dbReference type="ARBA" id="ARBA00023136"/>
    </source>
</evidence>
<keyword evidence="3 10" id="KW-0813">Transport</keyword>
<dbReference type="Proteomes" id="UP001589844">
    <property type="component" value="Unassembled WGS sequence"/>
</dbReference>
<dbReference type="InterPro" id="IPR037066">
    <property type="entry name" value="Plug_dom_sf"/>
</dbReference>
<proteinExistence type="inferred from homology"/>
<dbReference type="Pfam" id="PF00593">
    <property type="entry name" value="TonB_dep_Rec_b-barrel"/>
    <property type="match status" value="1"/>
</dbReference>
<keyword evidence="15" id="KW-1185">Reference proteome</keyword>
<evidence type="ECO:0000256" key="11">
    <source>
        <dbReference type="RuleBase" id="RU003357"/>
    </source>
</evidence>
<evidence type="ECO:0000256" key="1">
    <source>
        <dbReference type="ARBA" id="ARBA00004571"/>
    </source>
</evidence>
<sequence length="755" mass="83269">MNVLNEEFIEELIMNTLYRKKLIVLAIVATFTSQFSFGQVPQSVSKKNQVLSQITIRGEKIAAPNVDGESKTGSASILSDTASLLENIPGMSLYKAGGLSSLPSLHGLADDRLRIQVDGMNLISACANHMNPPLSYIDPSNVGSIQVLNGIAPVSSGGDSIGGTIKVNSSAPVFANEDQGNILKGQAGVFFRSNSHARGANVNANYATPSFSLNYSGAVAKADNYLAAKSFKLNGLSALGSVTSGREVGSSAYQSENHALGFAIRGSDQLLELKLGLQDIPLQGFPNQRMDMTRNRSEQINLHYRQQLEWGNVDARIYHEHTQHRMNFSDDKQYWYGNAPGMPMETAGHNTGAVLKANWVLSERDKLILGSELQRYRMNDWWNASGTGMMMAPNTFINIKDGERNRLALFAEWEAQWSPAWFSQLGVRSERVRMDSGAVAGYNNMAYGDPTSTTSIPGIFNHSDRQRNDNNIDVSAVFRFAPDSNFSVDGGYAYKTRSPNLYERYTWANSNTMVMNMNNWFGDGNGYVGNLQLKPEIAQTLSATIHWQNFVESGIEFKFAPFYTRVRDYIDAVACSSIGKICAARKDGFVNVSLSNQQAELFGIDLSFEKTLAQSRDFGKIHAKGGINYVRGENTQTHTGLYNIMPLNAKFSLQQQIDRWTNTLEWQVVNAKSHVSEIRRELNTSGYALVNLRASYDFQQGRIDFGVENLTNRFYSLPLGGAYLGQGATMGMGVPHGTTVPGVGRSMYVSGTWKF</sequence>
<dbReference type="Pfam" id="PF07715">
    <property type="entry name" value="Plug"/>
    <property type="match status" value="1"/>
</dbReference>
<dbReference type="SUPFAM" id="SSF56935">
    <property type="entry name" value="Porins"/>
    <property type="match status" value="1"/>
</dbReference>
<feature type="domain" description="TonB-dependent receptor-like beta-barrel" evidence="12">
    <location>
        <begin position="252"/>
        <end position="710"/>
    </location>
</feature>
<protein>
    <submittedName>
        <fullName evidence="14">TonB-dependent receptor domain-containing protein</fullName>
    </submittedName>
</protein>
<evidence type="ECO:0000313" key="14">
    <source>
        <dbReference type="EMBL" id="MFC0348695.1"/>
    </source>
</evidence>
<organism evidence="14 15">
    <name type="scientific">Undibacterium danionis</name>
    <dbReference type="NCBI Taxonomy" id="1812100"/>
    <lineage>
        <taxon>Bacteria</taxon>
        <taxon>Pseudomonadati</taxon>
        <taxon>Pseudomonadota</taxon>
        <taxon>Betaproteobacteria</taxon>
        <taxon>Burkholderiales</taxon>
        <taxon>Oxalobacteraceae</taxon>
        <taxon>Undibacterium</taxon>
    </lineage>
</organism>
<keyword evidence="4 10" id="KW-1134">Transmembrane beta strand</keyword>
<dbReference type="PANTHER" id="PTHR30069">
    <property type="entry name" value="TONB-DEPENDENT OUTER MEMBRANE RECEPTOR"/>
    <property type="match status" value="1"/>
</dbReference>
<evidence type="ECO:0000256" key="2">
    <source>
        <dbReference type="ARBA" id="ARBA00009810"/>
    </source>
</evidence>
<reference evidence="14 15" key="1">
    <citation type="submission" date="2024-09" db="EMBL/GenBank/DDBJ databases">
        <authorList>
            <person name="Sun Q."/>
            <person name="Mori K."/>
        </authorList>
    </citation>
    <scope>NUCLEOTIDE SEQUENCE [LARGE SCALE GENOMIC DNA]</scope>
    <source>
        <strain evidence="14 15">CCM 8677</strain>
    </source>
</reference>
<dbReference type="PANTHER" id="PTHR30069:SF49">
    <property type="entry name" value="OUTER MEMBRANE PROTEIN C"/>
    <property type="match status" value="1"/>
</dbReference>
<evidence type="ECO:0000256" key="10">
    <source>
        <dbReference type="PROSITE-ProRule" id="PRU01360"/>
    </source>
</evidence>
<evidence type="ECO:0000259" key="13">
    <source>
        <dbReference type="Pfam" id="PF07715"/>
    </source>
</evidence>
<dbReference type="Gene3D" id="2.40.170.20">
    <property type="entry name" value="TonB-dependent receptor, beta-barrel domain"/>
    <property type="match status" value="1"/>
</dbReference>
<keyword evidence="5 10" id="KW-0812">Transmembrane</keyword>
<evidence type="ECO:0000313" key="15">
    <source>
        <dbReference type="Proteomes" id="UP001589844"/>
    </source>
</evidence>
<dbReference type="RefSeq" id="WP_390209848.1">
    <property type="nucleotide sequence ID" value="NZ_JBHLXJ010000002.1"/>
</dbReference>
<keyword evidence="9 10" id="KW-0998">Cell outer membrane</keyword>
<evidence type="ECO:0000256" key="3">
    <source>
        <dbReference type="ARBA" id="ARBA00022448"/>
    </source>
</evidence>
<dbReference type="Gene3D" id="2.170.130.10">
    <property type="entry name" value="TonB-dependent receptor, plug domain"/>
    <property type="match status" value="1"/>
</dbReference>
<evidence type="ECO:0000259" key="12">
    <source>
        <dbReference type="Pfam" id="PF00593"/>
    </source>
</evidence>
<comment type="similarity">
    <text evidence="2 10 11">Belongs to the TonB-dependent receptor family.</text>
</comment>
<keyword evidence="6 11" id="KW-0798">TonB box</keyword>
<keyword evidence="7 10" id="KW-0472">Membrane</keyword>